<protein>
    <recommendedName>
        <fullName evidence="3">Fumarylacetoacetase-like C-terminal domain-containing protein</fullName>
    </recommendedName>
</protein>
<dbReference type="Gene3D" id="3.90.850.10">
    <property type="entry name" value="Fumarylacetoacetase-like, C-terminal domain"/>
    <property type="match status" value="1"/>
</dbReference>
<sequence length="243" mass="25881">MQSDMIESCAAQFAHAHLTGQIDALPLLPETAEDAFAIQSATIARLGVVGGWKHGLIGGRDLACAPILKVEVHHSGTLQPHLRGLRIEVETAFLLGKDIAPDATFEAILDAIDDVHIAFECLRTRFVTPTGHTPLELMADRFTNHSIVIGDAIADWRNRDLAALAITTNFAPAGTRAAPGMSLDQSVDFLGFLARRAAELGLPLSAGQYVITGARLGPIPLTTPGTFHAEINHARVEMTVTAA</sequence>
<dbReference type="InterPro" id="IPR050772">
    <property type="entry name" value="Hydratase-Decarb/MhpD_sf"/>
</dbReference>
<accession>A0A074JVS1</accession>
<dbReference type="PANTHER" id="PTHR30143:SF0">
    <property type="entry name" value="2-KETO-4-PENTENOATE HYDRATASE"/>
    <property type="match status" value="1"/>
</dbReference>
<dbReference type="GO" id="GO:0005737">
    <property type="term" value="C:cytoplasm"/>
    <property type="evidence" value="ECO:0007669"/>
    <property type="project" value="TreeGrafter"/>
</dbReference>
<dbReference type="GO" id="GO:0008684">
    <property type="term" value="F:2-oxopent-4-enoate hydratase activity"/>
    <property type="evidence" value="ECO:0007669"/>
    <property type="project" value="TreeGrafter"/>
</dbReference>
<dbReference type="EMBL" id="AUNB01000025">
    <property type="protein sequence ID" value="KEO60000.1"/>
    <property type="molecule type" value="Genomic_DNA"/>
</dbReference>
<reference evidence="1 2" key="1">
    <citation type="journal article" date="2015" name="Antonie Van Leeuwenhoek">
        <title>Thioclava indica sp. nov., isolated from surface seawater of the Indian Ocean.</title>
        <authorList>
            <person name="Liu Y."/>
            <person name="Lai Q."/>
            <person name="Du J."/>
            <person name="Xu H."/>
            <person name="Jiang L."/>
            <person name="Shao Z."/>
        </authorList>
    </citation>
    <scope>NUCLEOTIDE SEQUENCE [LARGE SCALE GENOMIC DNA]</scope>
    <source>
        <strain evidence="1 2">DT23-4</strain>
    </source>
</reference>
<dbReference type="eggNOG" id="COG3971">
    <property type="taxonomic scope" value="Bacteria"/>
</dbReference>
<name>A0A074JVS1_9RHOB</name>
<dbReference type="Proteomes" id="UP000027471">
    <property type="component" value="Unassembled WGS sequence"/>
</dbReference>
<dbReference type="PANTHER" id="PTHR30143">
    <property type="entry name" value="ACID HYDRATASE"/>
    <property type="match status" value="1"/>
</dbReference>
<organism evidence="1 2">
    <name type="scientific">Thioclava indica</name>
    <dbReference type="NCBI Taxonomy" id="1353528"/>
    <lineage>
        <taxon>Bacteria</taxon>
        <taxon>Pseudomonadati</taxon>
        <taxon>Pseudomonadota</taxon>
        <taxon>Alphaproteobacteria</taxon>
        <taxon>Rhodobacterales</taxon>
        <taxon>Paracoccaceae</taxon>
        <taxon>Thioclava</taxon>
    </lineage>
</organism>
<dbReference type="RefSeq" id="WP_156023898.1">
    <property type="nucleotide sequence ID" value="NZ_AUNB01000025.1"/>
</dbReference>
<evidence type="ECO:0008006" key="3">
    <source>
        <dbReference type="Google" id="ProtNLM"/>
    </source>
</evidence>
<comment type="caution">
    <text evidence="1">The sequence shown here is derived from an EMBL/GenBank/DDBJ whole genome shotgun (WGS) entry which is preliminary data.</text>
</comment>
<gene>
    <name evidence="1" type="ORF">DT23_14845</name>
</gene>
<dbReference type="OrthoDB" id="7854191at2"/>
<evidence type="ECO:0000313" key="1">
    <source>
        <dbReference type="EMBL" id="KEO60000.1"/>
    </source>
</evidence>
<dbReference type="InterPro" id="IPR036663">
    <property type="entry name" value="Fumarylacetoacetase_C_sf"/>
</dbReference>
<dbReference type="AlphaFoldDB" id="A0A074JVS1"/>
<keyword evidence="2" id="KW-1185">Reference proteome</keyword>
<proteinExistence type="predicted"/>
<dbReference type="SUPFAM" id="SSF56529">
    <property type="entry name" value="FAH"/>
    <property type="match status" value="1"/>
</dbReference>
<dbReference type="STRING" id="1353528.DT23_14845"/>
<evidence type="ECO:0000313" key="2">
    <source>
        <dbReference type="Proteomes" id="UP000027471"/>
    </source>
</evidence>